<dbReference type="Pfam" id="PF20466">
    <property type="entry name" value="MmeI_TRD"/>
    <property type="match status" value="1"/>
</dbReference>
<evidence type="ECO:0000256" key="4">
    <source>
        <dbReference type="ARBA" id="ARBA00022691"/>
    </source>
</evidence>
<dbReference type="InterPro" id="IPR050953">
    <property type="entry name" value="N4_N6_ade-DNA_methylase"/>
</dbReference>
<dbReference type="Pfam" id="PF07669">
    <property type="entry name" value="Eco57I"/>
    <property type="match status" value="1"/>
</dbReference>
<proteinExistence type="predicted"/>
<keyword evidence="10" id="KW-1185">Reference proteome</keyword>
<keyword evidence="2 9" id="KW-0489">Methyltransferase</keyword>
<dbReference type="PROSITE" id="PS00092">
    <property type="entry name" value="N6_MTASE"/>
    <property type="match status" value="1"/>
</dbReference>
<dbReference type="InterPro" id="IPR011639">
    <property type="entry name" value="MethylTrfase_TaqI-like_dom"/>
</dbReference>
<evidence type="ECO:0000259" key="7">
    <source>
        <dbReference type="Pfam" id="PF07669"/>
    </source>
</evidence>
<name>A0ABS4DG71_9CHLR</name>
<dbReference type="InterPro" id="IPR002052">
    <property type="entry name" value="DNA_methylase_N6_adenine_CS"/>
</dbReference>
<evidence type="ECO:0000259" key="8">
    <source>
        <dbReference type="Pfam" id="PF20466"/>
    </source>
</evidence>
<dbReference type="EMBL" id="SIJK02000068">
    <property type="protein sequence ID" value="MBP1468420.1"/>
    <property type="molecule type" value="Genomic_DNA"/>
</dbReference>
<organism evidence="9 10">
    <name type="scientific">Candidatus Chloroploca mongolica</name>
    <dbReference type="NCBI Taxonomy" id="2528176"/>
    <lineage>
        <taxon>Bacteria</taxon>
        <taxon>Bacillati</taxon>
        <taxon>Chloroflexota</taxon>
        <taxon>Chloroflexia</taxon>
        <taxon>Chloroflexales</taxon>
        <taxon>Chloroflexineae</taxon>
        <taxon>Oscillochloridaceae</taxon>
        <taxon>Candidatus Chloroploca</taxon>
    </lineage>
</organism>
<comment type="caution">
    <text evidence="9">The sequence shown here is derived from an EMBL/GenBank/DDBJ whole genome shotgun (WGS) entry which is preliminary data.</text>
</comment>
<gene>
    <name evidence="9" type="ORF">EYB53_022095</name>
</gene>
<feature type="domain" description="MmeI-like target recognition" evidence="8">
    <location>
        <begin position="1028"/>
        <end position="1211"/>
    </location>
</feature>
<feature type="domain" description="Type II methyltransferase M.TaqI-like" evidence="7">
    <location>
        <begin position="636"/>
        <end position="888"/>
    </location>
</feature>
<dbReference type="InterPro" id="IPR046820">
    <property type="entry name" value="MmeI_TRD"/>
</dbReference>
<dbReference type="Proteomes" id="UP001193081">
    <property type="component" value="Unassembled WGS sequence"/>
</dbReference>
<dbReference type="InterPro" id="IPR029063">
    <property type="entry name" value="SAM-dependent_MTases_sf"/>
</dbReference>
<dbReference type="EC" id="2.1.1.72" evidence="1"/>
<accession>A0ABS4DG71</accession>
<protein>
    <recommendedName>
        <fullName evidence="1">site-specific DNA-methyltransferase (adenine-specific)</fullName>
        <ecNumber evidence="1">2.1.1.72</ecNumber>
    </recommendedName>
</protein>
<dbReference type="Gene3D" id="3.40.50.150">
    <property type="entry name" value="Vaccinia Virus protein VP39"/>
    <property type="match status" value="1"/>
</dbReference>
<feature type="region of interest" description="Disordered" evidence="6">
    <location>
        <begin position="1333"/>
        <end position="1358"/>
    </location>
</feature>
<dbReference type="PANTHER" id="PTHR33841">
    <property type="entry name" value="DNA METHYLTRANSFERASE YEEA-RELATED"/>
    <property type="match status" value="1"/>
</dbReference>
<evidence type="ECO:0000256" key="6">
    <source>
        <dbReference type="SAM" id="MobiDB-lite"/>
    </source>
</evidence>
<reference evidence="9 10" key="1">
    <citation type="submission" date="2021-03" db="EMBL/GenBank/DDBJ databases">
        <authorList>
            <person name="Grouzdev D.S."/>
        </authorList>
    </citation>
    <scope>NUCLEOTIDE SEQUENCE [LARGE SCALE GENOMIC DNA]</scope>
    <source>
        <strain evidence="9 10">M50-1</strain>
    </source>
</reference>
<keyword evidence="3" id="KW-0808">Transferase</keyword>
<dbReference type="RefSeq" id="WP_135481165.1">
    <property type="nucleotide sequence ID" value="NZ_SIJK02000068.1"/>
</dbReference>
<dbReference type="PANTHER" id="PTHR33841:SF1">
    <property type="entry name" value="DNA METHYLTRANSFERASE A"/>
    <property type="match status" value="1"/>
</dbReference>
<evidence type="ECO:0000256" key="5">
    <source>
        <dbReference type="ARBA" id="ARBA00047942"/>
    </source>
</evidence>
<evidence type="ECO:0000256" key="1">
    <source>
        <dbReference type="ARBA" id="ARBA00011900"/>
    </source>
</evidence>
<dbReference type="PRINTS" id="PR00507">
    <property type="entry name" value="N12N6MTFRASE"/>
</dbReference>
<dbReference type="GO" id="GO:0008168">
    <property type="term" value="F:methyltransferase activity"/>
    <property type="evidence" value="ECO:0007669"/>
    <property type="project" value="UniProtKB-KW"/>
</dbReference>
<dbReference type="SUPFAM" id="SSF53335">
    <property type="entry name" value="S-adenosyl-L-methionine-dependent methyltransferases"/>
    <property type="match status" value="1"/>
</dbReference>
<evidence type="ECO:0000313" key="10">
    <source>
        <dbReference type="Proteomes" id="UP001193081"/>
    </source>
</evidence>
<evidence type="ECO:0000256" key="2">
    <source>
        <dbReference type="ARBA" id="ARBA00022603"/>
    </source>
</evidence>
<sequence>MQKFDPAILAHLEWLGFVRPTGLVVSAPALVRAGALLPRNDSEGQRLLAACVEESPSVGPHCADFTRFAREVLGWSFSPKGYAGHGVAQTPIPPELQVDLPEYGEILAPDLAVRERDPAPNASPWQLVVRVLPTGQAFDAVVREHGKLEASPHGRMERLLRQTGVSAGLLWNGVALRLISAPRGESSGWLDFRVAEMVQTAGRPMVAALRLLLSEQRLLALPPSERLAALLAASRSFQNEVSERLAEQVLHALYALLRGFQAANADTHGTLLHAQLRDDADAVYRGLLTVILRLVFLLYAEERDMLPKEATWQQGYSLAGLYERLREDAALYPDTMQQRYGAWAHLLVLFRMIHDGVEAGALHLPRRHGVLFDPDRFPFLEGRATGMVRQQHQRMVPPRVPDGTVYEALEQLLVLDGERISYRALDVEQIGSVYETMMGFRLETATGQALAIRAGKKGGAPTTISLDALLATPSAKRGLWLREQTERSVPAGVGKALQTATTIADLHAALRPIVDLAATPDMVPPGAMVLQPSAERRRSGSHYTPRALTEPIVRTTLEPILARLRDPQTGMPSRPAAILDLKICDPAMGSGAFLVEACRQLGDALIEAWHVHGGRPPLPPDEDEVVFARRLVAQRCLYGVDKNPTAVDLARVSLWLVTLAKDHPFTFVDHALRHGDSLVGLSLRQIERFHWHADGAATQDDFYTSTIRQQVRQVADLRTQIRHASDDLDDAALRTLWGAAQDELSRVRLYGDLVLAAFFAGDKPKTRETRRIAYAEEVKEDRATAHLADLEAWRHAEMPLVPFHWEIEFPEVFQRANPGFDAVVGNPPFLGGTKISTNFGASYLEWLLSLHERAHGNADLVAHFFRRAFNLLRQNSTVGLIATNTIAQGDTRSTGLRWICEHGGTIYHANNRVKWPGLAAVIVSVVHIAKISPSVTLSAAKRPASGALHSAFGSVQGDRKDASVQGDSNVLTLPSKQLDGRTVEQITAFLFHRGGNGDPVALRSNAGISFTGAKIYGQGFTFDDSDGKGISSSIAEMHALIASNPINQAVIFPYIGGEELNSSPSHTYHRYVINFGERSEEECRERWPNLMKIVETKVKPERLILKDTNDGLKLKATWWQFGRTRQELYTAIASLKRVLANSQVSAHLAFAFLPSTMVYSHALNVYPLPTYAAFCALQSSLHEIWARFFGSSLEDRLRYTPSDCFETFPFPADWATHPALEAAGQAYYDYRAALMVRNNEGLTKTYNRFHDPYEHDPEIEQLRALHAAMDRAVLAAYGWEDIPTACDFLLDYEIDEAEWGTKKKPYRYRWPDEVRDEVLARLLELNARRAEEEALAGKGKATGKGKKQPVGMRDMFEG</sequence>
<evidence type="ECO:0000313" key="9">
    <source>
        <dbReference type="EMBL" id="MBP1468420.1"/>
    </source>
</evidence>
<keyword evidence="4" id="KW-0949">S-adenosyl-L-methionine</keyword>
<evidence type="ECO:0000256" key="3">
    <source>
        <dbReference type="ARBA" id="ARBA00022679"/>
    </source>
</evidence>
<dbReference type="GO" id="GO:0032259">
    <property type="term" value="P:methylation"/>
    <property type="evidence" value="ECO:0007669"/>
    <property type="project" value="UniProtKB-KW"/>
</dbReference>
<comment type="catalytic activity">
    <reaction evidence="5">
        <text>a 2'-deoxyadenosine in DNA + S-adenosyl-L-methionine = an N(6)-methyl-2'-deoxyadenosine in DNA + S-adenosyl-L-homocysteine + H(+)</text>
        <dbReference type="Rhea" id="RHEA:15197"/>
        <dbReference type="Rhea" id="RHEA-COMP:12418"/>
        <dbReference type="Rhea" id="RHEA-COMP:12419"/>
        <dbReference type="ChEBI" id="CHEBI:15378"/>
        <dbReference type="ChEBI" id="CHEBI:57856"/>
        <dbReference type="ChEBI" id="CHEBI:59789"/>
        <dbReference type="ChEBI" id="CHEBI:90615"/>
        <dbReference type="ChEBI" id="CHEBI:90616"/>
        <dbReference type="EC" id="2.1.1.72"/>
    </reaction>
</comment>